<dbReference type="PROSITE" id="PS50174">
    <property type="entry name" value="G_PATCH"/>
    <property type="match status" value="1"/>
</dbReference>
<dbReference type="SMART" id="SM00443">
    <property type="entry name" value="G_patch"/>
    <property type="match status" value="1"/>
</dbReference>
<keyword evidence="1 4" id="KW-0489">Methyltransferase</keyword>
<dbReference type="EMBL" id="GAMC01002782">
    <property type="protein sequence ID" value="JAC03774.1"/>
    <property type="molecule type" value="mRNA"/>
</dbReference>
<dbReference type="OrthoDB" id="10251234at2759"/>
<dbReference type="CTD" id="23070"/>
<protein>
    <recommendedName>
        <fullName evidence="1">Cap-specific mRNA (nucleoside-2'-O-)-methyltransferase 1</fullName>
        <ecNumber evidence="1">2.1.1.57</ecNumber>
    </recommendedName>
    <alternativeName>
        <fullName evidence="1">Cap1 2'O-ribose methyltransferase 1</fullName>
    </alternativeName>
</protein>
<name>W8C3C7_CERCA</name>
<dbReference type="GO" id="GO:0005634">
    <property type="term" value="C:nucleus"/>
    <property type="evidence" value="ECO:0007669"/>
    <property type="project" value="UniProtKB-SubCell"/>
</dbReference>
<dbReference type="InterPro" id="IPR000467">
    <property type="entry name" value="G_patch_dom"/>
</dbReference>
<organism evidence="4">
    <name type="scientific">Ceratitis capitata</name>
    <name type="common">Mediterranean fruit fly</name>
    <name type="synonym">Tephritis capitata</name>
    <dbReference type="NCBI Taxonomy" id="7213"/>
    <lineage>
        <taxon>Eukaryota</taxon>
        <taxon>Metazoa</taxon>
        <taxon>Ecdysozoa</taxon>
        <taxon>Arthropoda</taxon>
        <taxon>Hexapoda</taxon>
        <taxon>Insecta</taxon>
        <taxon>Pterygota</taxon>
        <taxon>Neoptera</taxon>
        <taxon>Endopterygota</taxon>
        <taxon>Diptera</taxon>
        <taxon>Brachycera</taxon>
        <taxon>Muscomorpha</taxon>
        <taxon>Tephritoidea</taxon>
        <taxon>Tephritidae</taxon>
        <taxon>Ceratitis</taxon>
        <taxon>Ceratitis</taxon>
    </lineage>
</organism>
<comment type="function">
    <text evidence="1">S-adenosyl-L-methionine-dependent methyltransferase that mediates RNA cap1 2'-O-ribose methylation to the 5'-cap structure of RNAs. Methylates the ribose of the first nucleotide of a m(7)GpppG-capped mRNA to produce m(7)GpppNmp (cap1).</text>
</comment>
<feature type="domain" description="RrmJ-type SAM-dependent 2'-O-MTase" evidence="3">
    <location>
        <begin position="170"/>
        <end position="383"/>
    </location>
</feature>
<evidence type="ECO:0000313" key="4">
    <source>
        <dbReference type="EMBL" id="JAC03774.1"/>
    </source>
</evidence>
<keyword evidence="1 4" id="KW-0808">Transferase</keyword>
<dbReference type="Gene3D" id="3.40.50.12760">
    <property type="match status" value="1"/>
</dbReference>
<dbReference type="GO" id="GO:0016556">
    <property type="term" value="P:mRNA modification"/>
    <property type="evidence" value="ECO:0007669"/>
    <property type="project" value="UniProtKB-UniRule"/>
</dbReference>
<dbReference type="GO" id="GO:0005737">
    <property type="term" value="C:cytoplasm"/>
    <property type="evidence" value="ECO:0007669"/>
    <property type="project" value="TreeGrafter"/>
</dbReference>
<sequence length="779" mass="90265">MEDTNFSEENGEPMAKKIKTEWVKSYSDKAFLMMTRMGYEKNKGLGKQNQGRLEPIIAVQQDGRKGLGLKADECQISLESWDNTSEVINLPEKFSWLTNDSLLDWSFDVLKSDIILGAPKRTIDDECLYCDPIILKNILEAKSEFDKLNDAELRRSRARSNPFETIRSSIFLNRAAVKMANIDSMCEYMFTNPKDKNGTTLLQNNELLYFADICAGPGGFSEYILYRKSWEAKGFGFTLRGPNDFKLDKFFAGSPESFHTYYGIRDDGNIFFKDNQDSFAEYVLKHCKSGVHFVMADGGFSVEGQENIQEILSKQLYLCQCLTALKILRVNGSFLCKMFDLFTPFSIGLIYLMYKCFDKISILKPNSSRPANSERYLVCKWKKPNTDSICKYLDHVNDILNESNDDVLEIVKRENIVSDQAFLDYIVNSNNEIGQNQIVGLKKIAAYCRNTQLKETKQSEIRKRCLELWGLPDKLRQAPESKTPEKLLEEILGDWNDKLLFNSLPNELNSTEHLHSNINSIYDWYFVPIGRGETNVNTYSMFLCKSKGSLFRYTSSRKWEPVGLMFEGSPKSLFYGEIVYEYTGEGRTQTRISALHIIDAIMLGGIDIRRLKLSERSRLCQKYALSLNKPYKEGNCYPIRSKCLYGLRDLNKFFNDMRSHVLKDNSTRLGLSVSFENKFFVPGGIMLFCEISHNFFSSISHSTQKLYYFDKRTRTSYYKIGMPNEIQNTLYASFRNSYQRRLLWKWTNLMQVEEQCEHRETNLLYREDITTFLCNKDKV</sequence>
<keyword evidence="1" id="KW-0949">S-adenosyl-L-methionine</keyword>
<evidence type="ECO:0000259" key="2">
    <source>
        <dbReference type="PROSITE" id="PS50174"/>
    </source>
</evidence>
<dbReference type="AlphaFoldDB" id="W8C3C7"/>
<dbReference type="InterPro" id="IPR002877">
    <property type="entry name" value="RNA_MeTrfase_FtsJ_dom"/>
</dbReference>
<keyword evidence="1" id="KW-0507">mRNA processing</keyword>
<dbReference type="PANTHER" id="PTHR16121:SF0">
    <property type="entry name" value="CAP-SPECIFIC MRNA (NUCLEOSIDE-2'-O-)-METHYLTRANSFERASE 1"/>
    <property type="match status" value="1"/>
</dbReference>
<dbReference type="GO" id="GO:0004483">
    <property type="term" value="F:methyltransferase cap1 activity"/>
    <property type="evidence" value="ECO:0007669"/>
    <property type="project" value="UniProtKB-UniRule"/>
</dbReference>
<dbReference type="FunFam" id="3.40.50.12760:FF:000004">
    <property type="entry name" value="FtsJ-like methyltransferase"/>
    <property type="match status" value="1"/>
</dbReference>
<dbReference type="PANTHER" id="PTHR16121">
    <property type="entry name" value="CAP-SPECIFIC MRNA (NUCLEOSIDE-2'-O-)-METHYLTRANSFERASE 1-RELATED"/>
    <property type="match status" value="1"/>
</dbReference>
<evidence type="ECO:0000256" key="1">
    <source>
        <dbReference type="RuleBase" id="RU368012"/>
    </source>
</evidence>
<dbReference type="EC" id="2.1.1.57" evidence="1"/>
<evidence type="ECO:0000259" key="3">
    <source>
        <dbReference type="PROSITE" id="PS51613"/>
    </source>
</evidence>
<dbReference type="InterPro" id="IPR029063">
    <property type="entry name" value="SAM-dependent_MTases_sf"/>
</dbReference>
<comment type="catalytic activity">
    <reaction evidence="1">
        <text>a 5'-end (N(7)-methyl 5'-triphosphoguanosine)-ribonucleoside in mRNA + S-adenosyl-L-methionine = a 5'-end (N(7)-methyl 5'-triphosphoguanosine)-(2'-O-methyl-ribonucleoside) in mRNA + S-adenosyl-L-homocysteine + H(+)</text>
        <dbReference type="Rhea" id="RHEA:67020"/>
        <dbReference type="Rhea" id="RHEA-COMP:17167"/>
        <dbReference type="Rhea" id="RHEA-COMP:17168"/>
        <dbReference type="ChEBI" id="CHEBI:15378"/>
        <dbReference type="ChEBI" id="CHEBI:57856"/>
        <dbReference type="ChEBI" id="CHEBI:59789"/>
        <dbReference type="ChEBI" id="CHEBI:156461"/>
        <dbReference type="ChEBI" id="CHEBI:167609"/>
        <dbReference type="EC" id="2.1.1.57"/>
    </reaction>
</comment>
<keyword evidence="1" id="KW-0506">mRNA capping</keyword>
<dbReference type="GeneID" id="101462910"/>
<dbReference type="InterPro" id="IPR050851">
    <property type="entry name" value="mRNA_Cap_2O-Ribose_MeTrfase"/>
</dbReference>
<keyword evidence="1" id="KW-0539">Nucleus</keyword>
<dbReference type="GO" id="GO:0006370">
    <property type="term" value="P:7-methylguanosine mRNA capping"/>
    <property type="evidence" value="ECO:0007669"/>
    <property type="project" value="UniProtKB-UniRule"/>
</dbReference>
<gene>
    <name evidence="4" type="primary">MTR1</name>
</gene>
<dbReference type="KEGG" id="ccat:101462910"/>
<proteinExistence type="evidence at transcript level"/>
<comment type="subcellular location">
    <subcellularLocation>
        <location evidence="1">Nucleus</location>
    </subcellularLocation>
</comment>
<dbReference type="Pfam" id="PF01585">
    <property type="entry name" value="G-patch"/>
    <property type="match status" value="1"/>
</dbReference>
<dbReference type="GO" id="GO:0032259">
    <property type="term" value="P:methylation"/>
    <property type="evidence" value="ECO:0007669"/>
    <property type="project" value="UniProtKB-KW"/>
</dbReference>
<accession>W8C3C7</accession>
<dbReference type="PROSITE" id="PS51613">
    <property type="entry name" value="SAM_MT_RRMJ"/>
    <property type="match status" value="1"/>
</dbReference>
<dbReference type="SUPFAM" id="SSF53335">
    <property type="entry name" value="S-adenosyl-L-methionine-dependent methyltransferases"/>
    <property type="match status" value="1"/>
</dbReference>
<dbReference type="GO" id="GO:0003676">
    <property type="term" value="F:nucleic acid binding"/>
    <property type="evidence" value="ECO:0007669"/>
    <property type="project" value="UniProtKB-UniRule"/>
</dbReference>
<dbReference type="Pfam" id="PF01728">
    <property type="entry name" value="FtsJ"/>
    <property type="match status" value="1"/>
</dbReference>
<dbReference type="InterPro" id="IPR025816">
    <property type="entry name" value="RrmJ-type_MeTrfase"/>
</dbReference>
<feature type="domain" description="G-patch" evidence="2">
    <location>
        <begin position="26"/>
        <end position="72"/>
    </location>
</feature>
<reference evidence="4" key="2">
    <citation type="journal article" date="2014" name="BMC Genomics">
        <title>A genomic perspective to assessing quality of mass-reared SIT flies used in Mediterranean fruit fly (Ceratitis capitata) eradication in California.</title>
        <authorList>
            <person name="Calla B."/>
            <person name="Hall B."/>
            <person name="Hou S."/>
            <person name="Geib S.M."/>
        </authorList>
    </citation>
    <scope>NUCLEOTIDE SEQUENCE</scope>
</reference>
<reference evidence="4" key="1">
    <citation type="submission" date="2013-07" db="EMBL/GenBank/DDBJ databases">
        <authorList>
            <person name="Geib S."/>
        </authorList>
    </citation>
    <scope>NUCLEOTIDE SEQUENCE</scope>
</reference>